<feature type="transmembrane region" description="Helical" evidence="1">
    <location>
        <begin position="151"/>
        <end position="182"/>
    </location>
</feature>
<keyword evidence="1" id="KW-1133">Transmembrane helix</keyword>
<evidence type="ECO:0008006" key="4">
    <source>
        <dbReference type="Google" id="ProtNLM"/>
    </source>
</evidence>
<dbReference type="OrthoDB" id="5875846at2759"/>
<feature type="transmembrane region" description="Helical" evidence="1">
    <location>
        <begin position="263"/>
        <end position="285"/>
    </location>
</feature>
<proteinExistence type="predicted"/>
<feature type="transmembrane region" description="Helical" evidence="1">
    <location>
        <begin position="33"/>
        <end position="58"/>
    </location>
</feature>
<dbReference type="Proteomes" id="UP000298663">
    <property type="component" value="Unassembled WGS sequence"/>
</dbReference>
<protein>
    <recommendedName>
        <fullName evidence="4">G-protein coupled receptors family 1 profile domain-containing protein</fullName>
    </recommendedName>
</protein>
<keyword evidence="1" id="KW-0812">Transmembrane</keyword>
<feature type="transmembrane region" description="Helical" evidence="1">
    <location>
        <begin position="70"/>
        <end position="94"/>
    </location>
</feature>
<sequence length="288" mass="33863">MEFILFRREEYDRFYNCSILREDEWEAYTRPNLWFGTFSLITGCFYLILYIPCLTVMLKRELIRHSCYKLMFYLGILDCLSIVTSCLVTGYLAIDGRFPCPHYRDFEYVLTTFACGIWCSVCVTCIILAFNRCIDLWRNKHLLALFYHHRTYYWIGLCVLYLTLVTIYVKGLFFSPVAYAWFFDPFFGMTNLDVDRTEFFSVVHSVNNIGVIVVLSLLNTFLVASIYWKTRKSNSNYLSLIQRRVCSELVPIHNVNFRSQLKLSLFAPLTSLLLLSTCTCSSSLLQRF</sequence>
<dbReference type="PANTHER" id="PTHR23021:SF11">
    <property type="entry name" value="SERPENTINE RECEPTOR, CLASS T"/>
    <property type="match status" value="1"/>
</dbReference>
<reference evidence="2 3" key="2">
    <citation type="journal article" date="2019" name="G3 (Bethesda)">
        <title>Hybrid Assembly of the Genome of the Entomopathogenic Nematode Steinernema carpocapsae Identifies the X-Chromosome.</title>
        <authorList>
            <person name="Serra L."/>
            <person name="Macchietto M."/>
            <person name="Macias-Munoz A."/>
            <person name="McGill C.J."/>
            <person name="Rodriguez I.M."/>
            <person name="Rodriguez B."/>
            <person name="Murad R."/>
            <person name="Mortazavi A."/>
        </authorList>
    </citation>
    <scope>NUCLEOTIDE SEQUENCE [LARGE SCALE GENOMIC DNA]</scope>
    <source>
        <strain evidence="2 3">ALL</strain>
    </source>
</reference>
<evidence type="ECO:0000313" key="3">
    <source>
        <dbReference type="Proteomes" id="UP000298663"/>
    </source>
</evidence>
<dbReference type="Pfam" id="PF10321">
    <property type="entry name" value="7TM_GPCR_Srt"/>
    <property type="match status" value="1"/>
</dbReference>
<comment type="caution">
    <text evidence="2">The sequence shown here is derived from an EMBL/GenBank/DDBJ whole genome shotgun (WGS) entry which is preliminary data.</text>
</comment>
<keyword evidence="3" id="KW-1185">Reference proteome</keyword>
<feature type="transmembrane region" description="Helical" evidence="1">
    <location>
        <begin position="202"/>
        <end position="228"/>
    </location>
</feature>
<name>A0A4U5MVR7_STECR</name>
<dbReference type="SUPFAM" id="SSF81321">
    <property type="entry name" value="Family A G protein-coupled receptor-like"/>
    <property type="match status" value="1"/>
</dbReference>
<feature type="transmembrane region" description="Helical" evidence="1">
    <location>
        <begin position="106"/>
        <end position="130"/>
    </location>
</feature>
<dbReference type="PANTHER" id="PTHR23021">
    <property type="entry name" value="SERPENTINE RECEPTOR, CLASS T"/>
    <property type="match status" value="1"/>
</dbReference>
<keyword evidence="1" id="KW-0472">Membrane</keyword>
<organism evidence="2 3">
    <name type="scientific">Steinernema carpocapsae</name>
    <name type="common">Entomopathogenic nematode</name>
    <dbReference type="NCBI Taxonomy" id="34508"/>
    <lineage>
        <taxon>Eukaryota</taxon>
        <taxon>Metazoa</taxon>
        <taxon>Ecdysozoa</taxon>
        <taxon>Nematoda</taxon>
        <taxon>Chromadorea</taxon>
        <taxon>Rhabditida</taxon>
        <taxon>Tylenchina</taxon>
        <taxon>Panagrolaimomorpha</taxon>
        <taxon>Strongyloidoidea</taxon>
        <taxon>Steinernematidae</taxon>
        <taxon>Steinernema</taxon>
    </lineage>
</organism>
<dbReference type="EMBL" id="AZBU02000006">
    <property type="protein sequence ID" value="TKR73692.1"/>
    <property type="molecule type" value="Genomic_DNA"/>
</dbReference>
<accession>A0A4U5MVR7</accession>
<evidence type="ECO:0000256" key="1">
    <source>
        <dbReference type="SAM" id="Phobius"/>
    </source>
</evidence>
<dbReference type="AlphaFoldDB" id="A0A4U5MVR7"/>
<reference evidence="2 3" key="1">
    <citation type="journal article" date="2015" name="Genome Biol.">
        <title>Comparative genomics of Steinernema reveals deeply conserved gene regulatory networks.</title>
        <authorList>
            <person name="Dillman A.R."/>
            <person name="Macchietto M."/>
            <person name="Porter C.F."/>
            <person name="Rogers A."/>
            <person name="Williams B."/>
            <person name="Antoshechkin I."/>
            <person name="Lee M.M."/>
            <person name="Goodwin Z."/>
            <person name="Lu X."/>
            <person name="Lewis E.E."/>
            <person name="Goodrich-Blair H."/>
            <person name="Stock S.P."/>
            <person name="Adams B.J."/>
            <person name="Sternberg P.W."/>
            <person name="Mortazavi A."/>
        </authorList>
    </citation>
    <scope>NUCLEOTIDE SEQUENCE [LARGE SCALE GENOMIC DNA]</scope>
    <source>
        <strain evidence="2 3">ALL</strain>
    </source>
</reference>
<dbReference type="InterPro" id="IPR019425">
    <property type="entry name" value="7TM_GPCR_serpentine_rcpt_Srt"/>
</dbReference>
<evidence type="ECO:0000313" key="2">
    <source>
        <dbReference type="EMBL" id="TKR73692.1"/>
    </source>
</evidence>
<gene>
    <name evidence="2" type="ORF">L596_020975</name>
</gene>